<dbReference type="Proteomes" id="UP000054279">
    <property type="component" value="Unassembled WGS sequence"/>
</dbReference>
<name>A0A0C9TT85_SPHS4</name>
<organism evidence="1 2">
    <name type="scientific">Sphaerobolus stellatus (strain SS14)</name>
    <dbReference type="NCBI Taxonomy" id="990650"/>
    <lineage>
        <taxon>Eukaryota</taxon>
        <taxon>Fungi</taxon>
        <taxon>Dikarya</taxon>
        <taxon>Basidiomycota</taxon>
        <taxon>Agaricomycotina</taxon>
        <taxon>Agaricomycetes</taxon>
        <taxon>Phallomycetidae</taxon>
        <taxon>Geastrales</taxon>
        <taxon>Sphaerobolaceae</taxon>
        <taxon>Sphaerobolus</taxon>
    </lineage>
</organism>
<dbReference type="EMBL" id="KN837212">
    <property type="protein sequence ID" value="KIJ33473.1"/>
    <property type="molecule type" value="Genomic_DNA"/>
</dbReference>
<proteinExistence type="predicted"/>
<sequence length="54" mass="6347">AMDVIWCLELLKIKEQFRLSKSPSGCHWLHAIEYRYGRSQKGMFIDGHKRANVV</sequence>
<evidence type="ECO:0000313" key="2">
    <source>
        <dbReference type="Proteomes" id="UP000054279"/>
    </source>
</evidence>
<feature type="non-terminal residue" evidence="1">
    <location>
        <position position="54"/>
    </location>
</feature>
<dbReference type="AlphaFoldDB" id="A0A0C9TT85"/>
<feature type="non-terminal residue" evidence="1">
    <location>
        <position position="1"/>
    </location>
</feature>
<reference evidence="1 2" key="1">
    <citation type="submission" date="2014-06" db="EMBL/GenBank/DDBJ databases">
        <title>Evolutionary Origins and Diversification of the Mycorrhizal Mutualists.</title>
        <authorList>
            <consortium name="DOE Joint Genome Institute"/>
            <consortium name="Mycorrhizal Genomics Consortium"/>
            <person name="Kohler A."/>
            <person name="Kuo A."/>
            <person name="Nagy L.G."/>
            <person name="Floudas D."/>
            <person name="Copeland A."/>
            <person name="Barry K.W."/>
            <person name="Cichocki N."/>
            <person name="Veneault-Fourrey C."/>
            <person name="LaButti K."/>
            <person name="Lindquist E.A."/>
            <person name="Lipzen A."/>
            <person name="Lundell T."/>
            <person name="Morin E."/>
            <person name="Murat C."/>
            <person name="Riley R."/>
            <person name="Ohm R."/>
            <person name="Sun H."/>
            <person name="Tunlid A."/>
            <person name="Henrissat B."/>
            <person name="Grigoriev I.V."/>
            <person name="Hibbett D.S."/>
            <person name="Martin F."/>
        </authorList>
    </citation>
    <scope>NUCLEOTIDE SEQUENCE [LARGE SCALE GENOMIC DNA]</scope>
    <source>
        <strain evidence="1 2">SS14</strain>
    </source>
</reference>
<gene>
    <name evidence="1" type="ORF">M422DRAFT_129662</name>
</gene>
<protein>
    <submittedName>
        <fullName evidence="1">Uncharacterized protein</fullName>
    </submittedName>
</protein>
<evidence type="ECO:0000313" key="1">
    <source>
        <dbReference type="EMBL" id="KIJ33473.1"/>
    </source>
</evidence>
<keyword evidence="2" id="KW-1185">Reference proteome</keyword>
<accession>A0A0C9TT85</accession>
<dbReference type="HOGENOM" id="CLU_3056257_0_0_1"/>